<dbReference type="GO" id="GO:1990071">
    <property type="term" value="C:TRAPPII protein complex"/>
    <property type="evidence" value="ECO:0007669"/>
    <property type="project" value="EnsemblFungi"/>
</dbReference>
<dbReference type="GO" id="GO:1990070">
    <property type="term" value="C:TRAPPI protein complex"/>
    <property type="evidence" value="ECO:0007669"/>
    <property type="project" value="EnsemblFungi"/>
</dbReference>
<evidence type="ECO:0000256" key="5">
    <source>
        <dbReference type="ARBA" id="ARBA00038167"/>
    </source>
</evidence>
<accession>A0A8X7NLV1</accession>
<evidence type="ECO:0000256" key="6">
    <source>
        <dbReference type="RuleBase" id="RU366065"/>
    </source>
</evidence>
<feature type="compositionally biased region" description="Low complexity" evidence="7">
    <location>
        <begin position="25"/>
        <end position="38"/>
    </location>
</feature>
<comment type="subcellular location">
    <subcellularLocation>
        <location evidence="6">Endoplasmic reticulum</location>
    </subcellularLocation>
    <subcellularLocation>
        <location evidence="6">Golgi apparatus</location>
        <location evidence="6">cis-Golgi network</location>
    </subcellularLocation>
</comment>
<dbReference type="InterPro" id="IPR007233">
    <property type="entry name" value="TRAPPC"/>
</dbReference>
<organism evidence="8 9">
    <name type="scientific">Candida parapsilosis</name>
    <name type="common">Yeast</name>
    <dbReference type="NCBI Taxonomy" id="5480"/>
    <lineage>
        <taxon>Eukaryota</taxon>
        <taxon>Fungi</taxon>
        <taxon>Dikarya</taxon>
        <taxon>Ascomycota</taxon>
        <taxon>Saccharomycotina</taxon>
        <taxon>Pichiomycetes</taxon>
        <taxon>Debaryomycetaceae</taxon>
        <taxon>Candida/Lodderomyces clade</taxon>
        <taxon>Candida</taxon>
    </lineage>
</organism>
<dbReference type="SMART" id="SM01399">
    <property type="entry name" value="Sybindin"/>
    <property type="match status" value="1"/>
</dbReference>
<evidence type="ECO:0000256" key="7">
    <source>
        <dbReference type="SAM" id="MobiDB-lite"/>
    </source>
</evidence>
<dbReference type="GO" id="GO:1990072">
    <property type="term" value="C:TRAPPIII protein complex"/>
    <property type="evidence" value="ECO:0007669"/>
    <property type="project" value="EnsemblFungi"/>
</dbReference>
<dbReference type="Pfam" id="PF04099">
    <property type="entry name" value="Sybindin"/>
    <property type="match status" value="1"/>
</dbReference>
<keyword evidence="2 6" id="KW-0256">Endoplasmic reticulum</keyword>
<dbReference type="OrthoDB" id="3364529at2759"/>
<sequence length="176" mass="20714">MAIYSFFIYDRHCNCIYNREYIHSPTSTSSSSSSVTTSQDKADGHINKNNDADNSKLLFGILYSLKTIATKLVLDDSSLNELKQMTIGQFRIHFWESLTRFKFVIISDLQVQSLQHELWQLYSQFFIKYVVENALSPVEFKWKDDDTLRENEIYGKIHNDRFIQETDKYIKSLPIF</sequence>
<comment type="caution">
    <text evidence="8">The sequence shown here is derived from an EMBL/GenBank/DDBJ whole genome shotgun (WGS) entry which is preliminary data.</text>
</comment>
<evidence type="ECO:0000256" key="1">
    <source>
        <dbReference type="ARBA" id="ARBA00022448"/>
    </source>
</evidence>
<evidence type="ECO:0000256" key="4">
    <source>
        <dbReference type="ARBA" id="ARBA00023034"/>
    </source>
</evidence>
<evidence type="ECO:0000313" key="9">
    <source>
        <dbReference type="Proteomes" id="UP000590412"/>
    </source>
</evidence>
<comment type="similarity">
    <text evidence="5">Belongs to the TRAPP small subunits family. BET5 subfamily.</text>
</comment>
<dbReference type="SUPFAM" id="SSF64356">
    <property type="entry name" value="SNARE-like"/>
    <property type="match status" value="1"/>
</dbReference>
<keyword evidence="3 6" id="KW-0931">ER-Golgi transport</keyword>
<dbReference type="Gene3D" id="3.30.450.70">
    <property type="match status" value="1"/>
</dbReference>
<evidence type="ECO:0000256" key="3">
    <source>
        <dbReference type="ARBA" id="ARBA00022892"/>
    </source>
</evidence>
<dbReference type="AlphaFoldDB" id="A0A8X7NLV1"/>
<proteinExistence type="inferred from homology"/>
<keyword evidence="1 6" id="KW-0813">Transport</keyword>
<dbReference type="GO" id="GO:0005783">
    <property type="term" value="C:endoplasmic reticulum"/>
    <property type="evidence" value="ECO:0007669"/>
    <property type="project" value="UniProtKB-SubCell"/>
</dbReference>
<dbReference type="GO" id="GO:0006888">
    <property type="term" value="P:endoplasmic reticulum to Golgi vesicle-mediated transport"/>
    <property type="evidence" value="ECO:0007669"/>
    <property type="project" value="UniProtKB-UniRule"/>
</dbReference>
<evidence type="ECO:0000256" key="2">
    <source>
        <dbReference type="ARBA" id="ARBA00022824"/>
    </source>
</evidence>
<protein>
    <recommendedName>
        <fullName evidence="6">Trafficking protein particle complex subunit</fullName>
    </recommendedName>
</protein>
<dbReference type="Proteomes" id="UP000590412">
    <property type="component" value="Unassembled WGS sequence"/>
</dbReference>
<keyword evidence="4 6" id="KW-0333">Golgi apparatus</keyword>
<dbReference type="PANTHER" id="PTHR23249">
    <property type="entry name" value="TRAFFICKING PROTEIN PARTICLE COMPLEX SUBUNIT"/>
    <property type="match status" value="1"/>
</dbReference>
<dbReference type="PANTHER" id="PTHR23249:SF16">
    <property type="entry name" value="TRAFFICKING PROTEIN PARTICLE COMPLEX SUBUNIT 1"/>
    <property type="match status" value="1"/>
</dbReference>
<comment type="subunit">
    <text evidence="6">Part of the multisubunit transport protein particle (TRAPP) complex.</text>
</comment>
<dbReference type="InterPro" id="IPR011012">
    <property type="entry name" value="Longin-like_dom_sf"/>
</dbReference>
<dbReference type="EMBL" id="JABWAB010000003">
    <property type="protein sequence ID" value="KAF6057611.1"/>
    <property type="molecule type" value="Genomic_DNA"/>
</dbReference>
<gene>
    <name evidence="8" type="ORF">FOB60_002166</name>
</gene>
<reference evidence="8" key="1">
    <citation type="submission" date="2020-03" db="EMBL/GenBank/DDBJ databases">
        <title>FDA dAtabase for Regulatory Grade micrObial Sequences (FDA-ARGOS): Supporting development and validation of Infectious Disease Dx tests.</title>
        <authorList>
            <person name="Campos J."/>
            <person name="Goldberg B."/>
            <person name="Tallon L."/>
            <person name="Sadzewicz L."/>
            <person name="Vavikolanu K."/>
            <person name="Mehta A."/>
            <person name="Aluvathingal J."/>
            <person name="Nadendla S."/>
            <person name="Nandy P."/>
            <person name="Geyer C."/>
            <person name="Yan Y."/>
            <person name="Sichtig H."/>
        </authorList>
    </citation>
    <scope>NUCLEOTIDE SEQUENCE [LARGE SCALE GENOMIC DNA]</scope>
    <source>
        <strain evidence="8">FDAARGOS_652</strain>
    </source>
</reference>
<dbReference type="GO" id="GO:0005085">
    <property type="term" value="F:guanyl-nucleotide exchange factor activity"/>
    <property type="evidence" value="ECO:0007669"/>
    <property type="project" value="EnsemblFungi"/>
</dbReference>
<feature type="region of interest" description="Disordered" evidence="7">
    <location>
        <begin position="25"/>
        <end position="48"/>
    </location>
</feature>
<name>A0A8X7NLV1_CANPA</name>
<evidence type="ECO:0000313" key="8">
    <source>
        <dbReference type="EMBL" id="KAF6057611.1"/>
    </source>
</evidence>